<organism evidence="2 3">
    <name type="scientific">Noviherbaspirillum pedocola</name>
    <dbReference type="NCBI Taxonomy" id="2801341"/>
    <lineage>
        <taxon>Bacteria</taxon>
        <taxon>Pseudomonadati</taxon>
        <taxon>Pseudomonadota</taxon>
        <taxon>Betaproteobacteria</taxon>
        <taxon>Burkholderiales</taxon>
        <taxon>Oxalobacteraceae</taxon>
        <taxon>Noviherbaspirillum</taxon>
    </lineage>
</organism>
<evidence type="ECO:0000313" key="3">
    <source>
        <dbReference type="Proteomes" id="UP000622890"/>
    </source>
</evidence>
<evidence type="ECO:0000313" key="2">
    <source>
        <dbReference type="EMBL" id="MBK4736346.1"/>
    </source>
</evidence>
<keyword evidence="3" id="KW-1185">Reference proteome</keyword>
<name>A0A934W2I0_9BURK</name>
<reference evidence="2" key="1">
    <citation type="submission" date="2021-01" db="EMBL/GenBank/DDBJ databases">
        <title>Genome sequence of strain Noviherbaspirillum sp. DKR-6.</title>
        <authorList>
            <person name="Chaudhary D.K."/>
        </authorList>
    </citation>
    <scope>NUCLEOTIDE SEQUENCE</scope>
    <source>
        <strain evidence="2">DKR-6</strain>
    </source>
</reference>
<proteinExistence type="predicted"/>
<accession>A0A934W2I0</accession>
<feature type="region of interest" description="Disordered" evidence="1">
    <location>
        <begin position="1"/>
        <end position="26"/>
    </location>
</feature>
<sequence length="58" mass="6458">MLAAMERGRAPSSMHMSERSPRPGRHAGELVMTVPVAAICLRNFYGSRQSTMSFLKTF</sequence>
<evidence type="ECO:0000256" key="1">
    <source>
        <dbReference type="SAM" id="MobiDB-lite"/>
    </source>
</evidence>
<protein>
    <submittedName>
        <fullName evidence="2">Uncharacterized protein</fullName>
    </submittedName>
</protein>
<dbReference type="Proteomes" id="UP000622890">
    <property type="component" value="Unassembled WGS sequence"/>
</dbReference>
<comment type="caution">
    <text evidence="2">The sequence shown here is derived from an EMBL/GenBank/DDBJ whole genome shotgun (WGS) entry which is preliminary data.</text>
</comment>
<dbReference type="EMBL" id="JAEPBG010000007">
    <property type="protein sequence ID" value="MBK4736346.1"/>
    <property type="molecule type" value="Genomic_DNA"/>
</dbReference>
<dbReference type="RefSeq" id="WP_200593716.1">
    <property type="nucleotide sequence ID" value="NZ_JAEPBG010000007.1"/>
</dbReference>
<dbReference type="AlphaFoldDB" id="A0A934W2I0"/>
<gene>
    <name evidence="2" type="ORF">JJB74_17125</name>
</gene>